<gene>
    <name evidence="4" type="ORF">DNG_05938</name>
</gene>
<dbReference type="GO" id="GO:0008270">
    <property type="term" value="F:zinc ion binding"/>
    <property type="evidence" value="ECO:0007669"/>
    <property type="project" value="UniProtKB-KW"/>
</dbReference>
<keyword evidence="1" id="KW-0479">Metal-binding</keyword>
<dbReference type="InterPro" id="IPR013087">
    <property type="entry name" value="Znf_C2H2_type"/>
</dbReference>
<evidence type="ECO:0000313" key="4">
    <source>
        <dbReference type="EMBL" id="SPO03256.1"/>
    </source>
</evidence>
<comment type="caution">
    <text evidence="4">The sequence shown here is derived from an EMBL/GenBank/DDBJ whole genome shotgun (WGS) entry which is preliminary data.</text>
</comment>
<dbReference type="AlphaFoldDB" id="A0AAE8SVY5"/>
<proteinExistence type="predicted"/>
<dbReference type="PANTHER" id="PTHR38166">
    <property type="entry name" value="C2H2-TYPE DOMAIN-CONTAINING PROTEIN-RELATED"/>
    <property type="match status" value="1"/>
</dbReference>
<dbReference type="Proteomes" id="UP001187682">
    <property type="component" value="Unassembled WGS sequence"/>
</dbReference>
<feature type="region of interest" description="Disordered" evidence="2">
    <location>
        <begin position="152"/>
        <end position="183"/>
    </location>
</feature>
<evidence type="ECO:0000256" key="1">
    <source>
        <dbReference type="PROSITE-ProRule" id="PRU00042"/>
    </source>
</evidence>
<dbReference type="EMBL" id="ONZQ02000008">
    <property type="protein sequence ID" value="SPO03256.1"/>
    <property type="molecule type" value="Genomic_DNA"/>
</dbReference>
<evidence type="ECO:0000259" key="3">
    <source>
        <dbReference type="PROSITE" id="PS50157"/>
    </source>
</evidence>
<keyword evidence="1" id="KW-0863">Zinc-finger</keyword>
<protein>
    <recommendedName>
        <fullName evidence="3">C2H2-type domain-containing protein</fullName>
    </recommendedName>
</protein>
<keyword evidence="5" id="KW-1185">Reference proteome</keyword>
<evidence type="ECO:0000313" key="5">
    <source>
        <dbReference type="Proteomes" id="UP001187682"/>
    </source>
</evidence>
<evidence type="ECO:0000256" key="2">
    <source>
        <dbReference type="SAM" id="MobiDB-lite"/>
    </source>
</evidence>
<dbReference type="PANTHER" id="PTHR38166:SF1">
    <property type="entry name" value="C2H2-TYPE DOMAIN-CONTAINING PROTEIN"/>
    <property type="match status" value="1"/>
</dbReference>
<reference evidence="4" key="1">
    <citation type="submission" date="2018-03" db="EMBL/GenBank/DDBJ databases">
        <authorList>
            <person name="Guldener U."/>
        </authorList>
    </citation>
    <scope>NUCLEOTIDE SEQUENCE</scope>
</reference>
<sequence>MPPHCQICNTSFQTDDQLRQHIRSMTCERRPYTPPDGVTEDQIFQLRSRVNQKNSLEDQWYEVFEIVFPGAAKPASVYLDPELSQDLDEFVNFLTMHGPRIIMDRVNVTGSIGESEAGSQSAAALTSGLSRALQEVYDQWYRSRAVEEVPSSLPKPLTSGHVEQQSLLRPPTRTLSAMSGRGGSLSQHETSFALGGSETYASDLVAGLDYRTMKF</sequence>
<feature type="domain" description="C2H2-type" evidence="3">
    <location>
        <begin position="3"/>
        <end position="30"/>
    </location>
</feature>
<accession>A0AAE8SVY5</accession>
<dbReference type="Pfam" id="PF12874">
    <property type="entry name" value="zf-met"/>
    <property type="match status" value="1"/>
</dbReference>
<feature type="compositionally biased region" description="Polar residues" evidence="2">
    <location>
        <begin position="161"/>
        <end position="177"/>
    </location>
</feature>
<dbReference type="PROSITE" id="PS50157">
    <property type="entry name" value="ZINC_FINGER_C2H2_2"/>
    <property type="match status" value="1"/>
</dbReference>
<name>A0AAE8SVY5_9PEZI</name>
<keyword evidence="1" id="KW-0862">Zinc</keyword>
<organism evidence="4 5">
    <name type="scientific">Cephalotrichum gorgonifer</name>
    <dbReference type="NCBI Taxonomy" id="2041049"/>
    <lineage>
        <taxon>Eukaryota</taxon>
        <taxon>Fungi</taxon>
        <taxon>Dikarya</taxon>
        <taxon>Ascomycota</taxon>
        <taxon>Pezizomycotina</taxon>
        <taxon>Sordariomycetes</taxon>
        <taxon>Hypocreomycetidae</taxon>
        <taxon>Microascales</taxon>
        <taxon>Microascaceae</taxon>
        <taxon>Cephalotrichum</taxon>
    </lineage>
</organism>